<evidence type="ECO:0000313" key="1">
    <source>
        <dbReference type="EMBL" id="OQV11536.1"/>
    </source>
</evidence>
<dbReference type="EMBL" id="MTYJ01000169">
    <property type="protein sequence ID" value="OQV11536.1"/>
    <property type="molecule type" value="Genomic_DNA"/>
</dbReference>
<name>A0A1W0W8L1_HYPEX</name>
<dbReference type="AlphaFoldDB" id="A0A1W0W8L1"/>
<gene>
    <name evidence="1" type="ORF">BV898_14192</name>
</gene>
<dbReference type="Proteomes" id="UP000192578">
    <property type="component" value="Unassembled WGS sequence"/>
</dbReference>
<comment type="caution">
    <text evidence="1">The sequence shown here is derived from an EMBL/GenBank/DDBJ whole genome shotgun (WGS) entry which is preliminary data.</text>
</comment>
<accession>A0A1W0W8L1</accession>
<sequence>MPINSGCLGVAATAEQKKNKTDTRQTSDRFQVHALSAFVSSTPSEINERIIFFSVTRECQRRYRMQAQHGSSQFDAGGKILAKMYPYRTKESINNQEVTT</sequence>
<keyword evidence="2" id="KW-1185">Reference proteome</keyword>
<protein>
    <submittedName>
        <fullName evidence="1">Uncharacterized protein</fullName>
    </submittedName>
</protein>
<evidence type="ECO:0000313" key="2">
    <source>
        <dbReference type="Proteomes" id="UP000192578"/>
    </source>
</evidence>
<organism evidence="1 2">
    <name type="scientific">Hypsibius exemplaris</name>
    <name type="common">Freshwater tardigrade</name>
    <dbReference type="NCBI Taxonomy" id="2072580"/>
    <lineage>
        <taxon>Eukaryota</taxon>
        <taxon>Metazoa</taxon>
        <taxon>Ecdysozoa</taxon>
        <taxon>Tardigrada</taxon>
        <taxon>Eutardigrada</taxon>
        <taxon>Parachela</taxon>
        <taxon>Hypsibioidea</taxon>
        <taxon>Hypsibiidae</taxon>
        <taxon>Hypsibius</taxon>
    </lineage>
</organism>
<proteinExistence type="predicted"/>
<reference evidence="2" key="1">
    <citation type="submission" date="2017-01" db="EMBL/GenBank/DDBJ databases">
        <title>Comparative genomics of anhydrobiosis in the tardigrade Hypsibius dujardini.</title>
        <authorList>
            <person name="Yoshida Y."/>
            <person name="Koutsovoulos G."/>
            <person name="Laetsch D."/>
            <person name="Stevens L."/>
            <person name="Kumar S."/>
            <person name="Horikawa D."/>
            <person name="Ishino K."/>
            <person name="Komine S."/>
            <person name="Tomita M."/>
            <person name="Blaxter M."/>
            <person name="Arakawa K."/>
        </authorList>
    </citation>
    <scope>NUCLEOTIDE SEQUENCE [LARGE SCALE GENOMIC DNA]</scope>
    <source>
        <strain evidence="2">Z151</strain>
    </source>
</reference>